<dbReference type="CDD" id="cd00761">
    <property type="entry name" value="Glyco_tranf_GTA_type"/>
    <property type="match status" value="1"/>
</dbReference>
<dbReference type="PANTHER" id="PTHR12526">
    <property type="entry name" value="GLYCOSYLTRANSFERASE"/>
    <property type="match status" value="1"/>
</dbReference>
<sequence length="1194" mass="134788">MTNLQKPISPNTLLTRGNRALREKQYQSAIELYNSALQESDVLTPHVLINLKIAEIRMSKSQNNVFDLDLKKNDESVTFNEGYYLESNPDVRAAQLSAEEHYYNNGEREGRKPNPHFDPDYYFDINADVRAANISAFTHYCNNGHQEGRLSKPLGSKQGRSTNLNPLLFVGHDGIQAGAEIVLLEIVKWFFTHTTRRLKVLLLAPGPISDKYSEFADIYVLPGGYADNSDRLSLFLKENFEFLYLNTVVSGRFFSILDAHGIHVVGEVITHIHEMQNVIDSFPDEMQQLLYKTKLWISASPKSTHALHSRYTIKKTDVITVPAFISPITQVEEILTLRHDARRILGISFQETVVVGCGTVYPRKGPDIFLETARRVNAQRAHKIVFLWIGDGPDFAQTIDDILPSEKNYIRFIGNRTDANRLLACGDIFFMSSREDPFPLVVLEAAQHKIPSICFRPATGIIDFIGKDAGFILDKIGAEQAAALISRVVLQTDRLEQLGKRAYEKLHNSYTSATQIVKIFQAIAQKTNYIPALSVVVPFYNHKRFINERINSITNQTIKDIEVIILDDASTDGSKTKLKNVAVKNSYRAIFNNLNSGSPFAQWSKGVSAAKADIVWIAEGDDSCDQNFIETLLPAFNDQLVNISAARTIIMNESGVTNPEALDPYLNNAYQDKFNASYVRDGFEEINQQFGAVCTLVNASSLLIRKSSLGSALIIAQTFRMAGDWLVYLECLKNGKLSYSTETQNYFRRHSQSQVHKLEGTETYFKEREKITRFVVENYSVDRNFLRKAFSVIDHEWSRFSYMHSGRELKDLYSKSRIEKQASLRVEKKHVALYVHGMMFSKGGIERLAAQLSNHLVSKGWEVTIFCRVSESLYPIYPVYDAVKVTPNFDETNLAKSIITLRKAILSTKVDVFIPMLSEWLFDPVVEAAQHTGVPVIVSEHNDPWKIQELWWSEEQRIKCFGKADAIHLLLNKFTESLPQDLLDKVLIIPNGVNLPRHLANPRTKTILAVGRLERQKRFDRLILATAEVQAKLREKGYSVVIYGEGQLKAELINLINSLGLSDLVSLKGSTNNINDVYRNAKAFVMPSEFEGMGIALLEAMSFGLPSIAFSDCNGPNEIIENRTSGLLVSSVAELGEALIEIADENCYSRYSDAAVQRAHAYSLDSFYTRWEEAINRVINNDLPECLADQKNII</sequence>
<dbReference type="InterPro" id="IPR001173">
    <property type="entry name" value="Glyco_trans_2-like"/>
</dbReference>
<dbReference type="SUPFAM" id="SSF53756">
    <property type="entry name" value="UDP-Glycosyltransferase/glycogen phosphorylase"/>
    <property type="match status" value="2"/>
</dbReference>
<organism evidence="5 6">
    <name type="scientific">Pseudomonas putida</name>
    <name type="common">Arthrobacter siderocapsulatus</name>
    <dbReference type="NCBI Taxonomy" id="303"/>
    <lineage>
        <taxon>Bacteria</taxon>
        <taxon>Pseudomonadati</taxon>
        <taxon>Pseudomonadota</taxon>
        <taxon>Gammaproteobacteria</taxon>
        <taxon>Pseudomonadales</taxon>
        <taxon>Pseudomonadaceae</taxon>
        <taxon>Pseudomonas</taxon>
    </lineage>
</organism>
<evidence type="ECO:0000259" key="2">
    <source>
        <dbReference type="Pfam" id="PF00534"/>
    </source>
</evidence>
<dbReference type="AlphaFoldDB" id="A0A7V8J0W9"/>
<feature type="domain" description="Glycosyltransferase subfamily 4-like N-terminal" evidence="4">
    <location>
        <begin position="843"/>
        <end position="995"/>
    </location>
</feature>
<dbReference type="GO" id="GO:0016757">
    <property type="term" value="F:glycosyltransferase activity"/>
    <property type="evidence" value="ECO:0007669"/>
    <property type="project" value="InterPro"/>
</dbReference>
<gene>
    <name evidence="5" type="ORF">GN299_32400</name>
</gene>
<feature type="domain" description="Glycosyl transferase family 1" evidence="2">
    <location>
        <begin position="998"/>
        <end position="1145"/>
    </location>
</feature>
<dbReference type="PANTHER" id="PTHR12526:SF630">
    <property type="entry name" value="GLYCOSYLTRANSFERASE"/>
    <property type="match status" value="1"/>
</dbReference>
<name>A0A7V8J0W9_PSEPU</name>
<reference evidence="5 6" key="1">
    <citation type="submission" date="2019-12" db="EMBL/GenBank/DDBJ databases">
        <authorList>
            <person name="Woiski C."/>
        </authorList>
    </citation>
    <scope>NUCLEOTIDE SEQUENCE [LARGE SCALE GENOMIC DNA]</scope>
    <source>
        <strain evidence="5 6">BOE100</strain>
    </source>
</reference>
<feature type="domain" description="Glycosyltransferase 2-like" evidence="3">
    <location>
        <begin position="534"/>
        <end position="656"/>
    </location>
</feature>
<protein>
    <submittedName>
        <fullName evidence="5">Glycosyltransferase</fullName>
    </submittedName>
</protein>
<keyword evidence="1" id="KW-0997">Cell inner membrane</keyword>
<keyword evidence="1" id="KW-1003">Cell membrane</keyword>
<dbReference type="EMBL" id="WOWR01000094">
    <property type="protein sequence ID" value="KAF0250727.1"/>
    <property type="molecule type" value="Genomic_DNA"/>
</dbReference>
<evidence type="ECO:0000259" key="4">
    <source>
        <dbReference type="Pfam" id="PF13439"/>
    </source>
</evidence>
<dbReference type="Pfam" id="PF13439">
    <property type="entry name" value="Glyco_transf_4"/>
    <property type="match status" value="1"/>
</dbReference>
<dbReference type="InterPro" id="IPR029044">
    <property type="entry name" value="Nucleotide-diphossugar_trans"/>
</dbReference>
<keyword evidence="5" id="KW-0808">Transferase</keyword>
<comment type="caution">
    <text evidence="5">The sequence shown here is derived from an EMBL/GenBank/DDBJ whole genome shotgun (WGS) entry which is preliminary data.</text>
</comment>
<dbReference type="Gene3D" id="3.90.550.10">
    <property type="entry name" value="Spore Coat Polysaccharide Biosynthesis Protein SpsA, Chain A"/>
    <property type="match status" value="1"/>
</dbReference>
<proteinExistence type="predicted"/>
<keyword evidence="1" id="KW-0472">Membrane</keyword>
<dbReference type="SUPFAM" id="SSF53448">
    <property type="entry name" value="Nucleotide-diphospho-sugar transferases"/>
    <property type="match status" value="1"/>
</dbReference>
<dbReference type="GO" id="GO:1901135">
    <property type="term" value="P:carbohydrate derivative metabolic process"/>
    <property type="evidence" value="ECO:0007669"/>
    <property type="project" value="UniProtKB-ARBA"/>
</dbReference>
<dbReference type="Pfam" id="PF00535">
    <property type="entry name" value="Glycos_transf_2"/>
    <property type="match status" value="1"/>
</dbReference>
<dbReference type="Gene3D" id="3.40.50.2000">
    <property type="entry name" value="Glycogen Phosphorylase B"/>
    <property type="match status" value="4"/>
</dbReference>
<feature type="domain" description="Glycosyl transferase family 1" evidence="2">
    <location>
        <begin position="342"/>
        <end position="504"/>
    </location>
</feature>
<dbReference type="Pfam" id="PF00534">
    <property type="entry name" value="Glycos_transf_1"/>
    <property type="match status" value="2"/>
</dbReference>
<evidence type="ECO:0000313" key="6">
    <source>
        <dbReference type="Proteomes" id="UP000442695"/>
    </source>
</evidence>
<dbReference type="CDD" id="cd03801">
    <property type="entry name" value="GT4_PimA-like"/>
    <property type="match status" value="1"/>
</dbReference>
<accession>A0A7V8J0W9</accession>
<dbReference type="RefSeq" id="WP_156860051.1">
    <property type="nucleotide sequence ID" value="NZ_WOWR01000094.1"/>
</dbReference>
<evidence type="ECO:0000313" key="5">
    <source>
        <dbReference type="EMBL" id="KAF0250727.1"/>
    </source>
</evidence>
<evidence type="ECO:0000256" key="1">
    <source>
        <dbReference type="ARBA" id="ARBA00022519"/>
    </source>
</evidence>
<dbReference type="InterPro" id="IPR001296">
    <property type="entry name" value="Glyco_trans_1"/>
</dbReference>
<dbReference type="InterPro" id="IPR028098">
    <property type="entry name" value="Glyco_trans_4-like_N"/>
</dbReference>
<evidence type="ECO:0000259" key="3">
    <source>
        <dbReference type="Pfam" id="PF00535"/>
    </source>
</evidence>
<dbReference type="Proteomes" id="UP000442695">
    <property type="component" value="Unassembled WGS sequence"/>
</dbReference>